<dbReference type="EMBL" id="LR797369">
    <property type="protein sequence ID" value="CAB4211234.1"/>
    <property type="molecule type" value="Genomic_DNA"/>
</dbReference>
<dbReference type="EMBL" id="LR797157">
    <property type="protein sequence ID" value="CAB4190883.1"/>
    <property type="molecule type" value="Genomic_DNA"/>
</dbReference>
<evidence type="ECO:0000313" key="3">
    <source>
        <dbReference type="EMBL" id="CAB4181310.1"/>
    </source>
</evidence>
<evidence type="ECO:0000313" key="7">
    <source>
        <dbReference type="EMBL" id="CAB5227790.1"/>
    </source>
</evidence>
<dbReference type="EMBL" id="LR796945">
    <property type="protein sequence ID" value="CAB4177172.1"/>
    <property type="molecule type" value="Genomic_DNA"/>
</dbReference>
<dbReference type="EMBL" id="LR797021">
    <property type="protein sequence ID" value="CAB4181310.1"/>
    <property type="molecule type" value="Genomic_DNA"/>
</dbReference>
<proteinExistence type="predicted"/>
<evidence type="ECO:0000313" key="4">
    <source>
        <dbReference type="EMBL" id="CAB4190883.1"/>
    </source>
</evidence>
<gene>
    <name evidence="3" type="ORF">UFOVP1065_21</name>
    <name evidence="4" type="ORF">UFOVP1198_223</name>
    <name evidence="5" type="ORF">UFOVP1418_215</name>
    <name evidence="7" type="ORF">UFOVP1524_168</name>
    <name evidence="6" type="ORF">UFOVP1651_168</name>
    <name evidence="1" type="ORF">UFOVP908_146</name>
    <name evidence="2" type="ORF">UFOVP990_223</name>
</gene>
<dbReference type="EMBL" id="LR798378">
    <property type="protein sequence ID" value="CAB5227790.1"/>
    <property type="molecule type" value="Genomic_DNA"/>
</dbReference>
<name>A0A6J5R2C4_9CAUD</name>
<sequence length="169" mass="18287">MSESNAYVNAYIDSAIGLIHEKINVVLQLKTQLKMANDIVAEKDSIIGSLASQLETIKFNSDEMSVLRGQAQHWEDMYNVAMRKAGQADTALNQLGQMKQELYQRDIKIALLEEKLNPAKKTINTKKGKALAGNAADEVSLLPVAIAGNAADEVSNVPVAIAGNATDDF</sequence>
<evidence type="ECO:0000313" key="1">
    <source>
        <dbReference type="EMBL" id="CAB4170798.1"/>
    </source>
</evidence>
<organism evidence="4">
    <name type="scientific">uncultured Caudovirales phage</name>
    <dbReference type="NCBI Taxonomy" id="2100421"/>
    <lineage>
        <taxon>Viruses</taxon>
        <taxon>Duplodnaviria</taxon>
        <taxon>Heunggongvirae</taxon>
        <taxon>Uroviricota</taxon>
        <taxon>Caudoviricetes</taxon>
        <taxon>Peduoviridae</taxon>
        <taxon>Maltschvirus</taxon>
        <taxon>Maltschvirus maltsch</taxon>
    </lineage>
</organism>
<evidence type="ECO:0000313" key="6">
    <source>
        <dbReference type="EMBL" id="CAB4222803.1"/>
    </source>
</evidence>
<reference evidence="4" key="1">
    <citation type="submission" date="2020-05" db="EMBL/GenBank/DDBJ databases">
        <authorList>
            <person name="Chiriac C."/>
            <person name="Salcher M."/>
            <person name="Ghai R."/>
            <person name="Kavagutti S V."/>
        </authorList>
    </citation>
    <scope>NUCLEOTIDE SEQUENCE</scope>
</reference>
<dbReference type="EMBL" id="LR797518">
    <property type="protein sequence ID" value="CAB4222803.1"/>
    <property type="molecule type" value="Genomic_DNA"/>
</dbReference>
<protein>
    <submittedName>
        <fullName evidence="4">Uncharacterized protein</fullName>
    </submittedName>
</protein>
<evidence type="ECO:0000313" key="5">
    <source>
        <dbReference type="EMBL" id="CAB4211234.1"/>
    </source>
</evidence>
<evidence type="ECO:0000313" key="2">
    <source>
        <dbReference type="EMBL" id="CAB4177172.1"/>
    </source>
</evidence>
<dbReference type="EMBL" id="LR796860">
    <property type="protein sequence ID" value="CAB4170798.1"/>
    <property type="molecule type" value="Genomic_DNA"/>
</dbReference>
<accession>A0A6J5R2C4</accession>